<accession>K9UBA4</accession>
<evidence type="ECO:0000256" key="1">
    <source>
        <dbReference type="ARBA" id="ARBA00001946"/>
    </source>
</evidence>
<dbReference type="RefSeq" id="WP_015157699.1">
    <property type="nucleotide sequence ID" value="NC_019697.1"/>
</dbReference>
<evidence type="ECO:0000259" key="8">
    <source>
        <dbReference type="Pfam" id="PF01850"/>
    </source>
</evidence>
<dbReference type="PANTHER" id="PTHR33653:SF1">
    <property type="entry name" value="RIBONUCLEASE VAPC2"/>
    <property type="match status" value="1"/>
</dbReference>
<protein>
    <submittedName>
        <fullName evidence="9">Putative nucleic acid-binding protein, contains PIN domain</fullName>
    </submittedName>
</protein>
<dbReference type="GO" id="GO:0004518">
    <property type="term" value="F:nuclease activity"/>
    <property type="evidence" value="ECO:0007669"/>
    <property type="project" value="UniProtKB-KW"/>
</dbReference>
<keyword evidence="10" id="KW-1185">Reference proteome</keyword>
<evidence type="ECO:0000313" key="10">
    <source>
        <dbReference type="Proteomes" id="UP000010366"/>
    </source>
</evidence>
<dbReference type="OrthoDB" id="574223at2"/>
<comment type="similarity">
    <text evidence="7">Belongs to the PINc/VapC protein family.</text>
</comment>
<dbReference type="Proteomes" id="UP000010366">
    <property type="component" value="Chromosome"/>
</dbReference>
<keyword evidence="3" id="KW-0540">Nuclease</keyword>
<dbReference type="Pfam" id="PF01850">
    <property type="entry name" value="PIN"/>
    <property type="match status" value="1"/>
</dbReference>
<dbReference type="HOGENOM" id="CLU_118482_2_0_3"/>
<proteinExistence type="inferred from homology"/>
<evidence type="ECO:0000256" key="2">
    <source>
        <dbReference type="ARBA" id="ARBA00022649"/>
    </source>
</evidence>
<evidence type="ECO:0000256" key="6">
    <source>
        <dbReference type="ARBA" id="ARBA00022842"/>
    </source>
</evidence>
<dbReference type="InterPro" id="IPR029060">
    <property type="entry name" value="PIN-like_dom_sf"/>
</dbReference>
<dbReference type="eggNOG" id="COG1487">
    <property type="taxonomic scope" value="Bacteria"/>
</dbReference>
<organism evidence="9 10">
    <name type="scientific">Chamaesiphon minutus (strain ATCC 27169 / PCC 6605)</name>
    <dbReference type="NCBI Taxonomy" id="1173020"/>
    <lineage>
        <taxon>Bacteria</taxon>
        <taxon>Bacillati</taxon>
        <taxon>Cyanobacteriota</taxon>
        <taxon>Cyanophyceae</taxon>
        <taxon>Gomontiellales</taxon>
        <taxon>Chamaesiphonaceae</taxon>
        <taxon>Chamaesiphon</taxon>
    </lineage>
</organism>
<evidence type="ECO:0000256" key="7">
    <source>
        <dbReference type="ARBA" id="ARBA00038093"/>
    </source>
</evidence>
<keyword evidence="5" id="KW-0378">Hydrolase</keyword>
<dbReference type="KEGG" id="cmp:Cha6605_0202"/>
<dbReference type="SUPFAM" id="SSF88723">
    <property type="entry name" value="PIN domain-like"/>
    <property type="match status" value="1"/>
</dbReference>
<comment type="cofactor">
    <cofactor evidence="1">
        <name>Mg(2+)</name>
        <dbReference type="ChEBI" id="CHEBI:18420"/>
    </cofactor>
</comment>
<dbReference type="PANTHER" id="PTHR33653">
    <property type="entry name" value="RIBONUCLEASE VAPC2"/>
    <property type="match status" value="1"/>
</dbReference>
<name>K9UBA4_CHAP6</name>
<feature type="domain" description="PIN" evidence="8">
    <location>
        <begin position="7"/>
        <end position="131"/>
    </location>
</feature>
<keyword evidence="2" id="KW-1277">Toxin-antitoxin system</keyword>
<keyword evidence="6" id="KW-0460">Magnesium</keyword>
<dbReference type="Gene3D" id="3.40.50.1010">
    <property type="entry name" value="5'-nuclease"/>
    <property type="match status" value="1"/>
</dbReference>
<dbReference type="GO" id="GO:0046872">
    <property type="term" value="F:metal ion binding"/>
    <property type="evidence" value="ECO:0007669"/>
    <property type="project" value="UniProtKB-KW"/>
</dbReference>
<dbReference type="GO" id="GO:0016787">
    <property type="term" value="F:hydrolase activity"/>
    <property type="evidence" value="ECO:0007669"/>
    <property type="project" value="UniProtKB-KW"/>
</dbReference>
<keyword evidence="4" id="KW-0479">Metal-binding</keyword>
<dbReference type="AlphaFoldDB" id="K9UBA4"/>
<evidence type="ECO:0000256" key="4">
    <source>
        <dbReference type="ARBA" id="ARBA00022723"/>
    </source>
</evidence>
<sequence>MNRYILDTDHLTLLKRNHPVVRAKISSIPPADIFVTIVTIEEQLRGRLAVISKIANQPERFSMAYDYLFDSFQDFYNLNLLRLDRVAADYFQQFRKQKIRIGSQDLKIASIALSQKATLLTRNYKDFIQVPGLSIEDWSV</sequence>
<reference evidence="9 10" key="1">
    <citation type="submission" date="2012-05" db="EMBL/GenBank/DDBJ databases">
        <title>Finished chromosome of genome of Chamaesiphon sp. PCC 6605.</title>
        <authorList>
            <consortium name="US DOE Joint Genome Institute"/>
            <person name="Gugger M."/>
            <person name="Coursin T."/>
            <person name="Rippka R."/>
            <person name="Tandeau De Marsac N."/>
            <person name="Huntemann M."/>
            <person name="Wei C.-L."/>
            <person name="Han J."/>
            <person name="Detter J.C."/>
            <person name="Han C."/>
            <person name="Tapia R."/>
            <person name="Chen A."/>
            <person name="Kyrpides N."/>
            <person name="Mavromatis K."/>
            <person name="Markowitz V."/>
            <person name="Szeto E."/>
            <person name="Ivanova N."/>
            <person name="Pagani I."/>
            <person name="Pati A."/>
            <person name="Goodwin L."/>
            <person name="Nordberg H.P."/>
            <person name="Cantor M.N."/>
            <person name="Hua S.X."/>
            <person name="Woyke T."/>
            <person name="Kerfeld C.A."/>
        </authorList>
    </citation>
    <scope>NUCLEOTIDE SEQUENCE [LARGE SCALE GENOMIC DNA]</scope>
    <source>
        <strain evidence="10">ATCC 27169 / PCC 6605</strain>
    </source>
</reference>
<evidence type="ECO:0000256" key="3">
    <source>
        <dbReference type="ARBA" id="ARBA00022722"/>
    </source>
</evidence>
<dbReference type="STRING" id="1173020.Cha6605_0202"/>
<dbReference type="InterPro" id="IPR050556">
    <property type="entry name" value="Type_II_TA_system_RNase"/>
</dbReference>
<gene>
    <name evidence="9" type="ORF">Cha6605_0202</name>
</gene>
<dbReference type="CDD" id="cd09881">
    <property type="entry name" value="PIN_VapC4-5_FitB-like"/>
    <property type="match status" value="1"/>
</dbReference>
<dbReference type="InterPro" id="IPR002716">
    <property type="entry name" value="PIN_dom"/>
</dbReference>
<evidence type="ECO:0000256" key="5">
    <source>
        <dbReference type="ARBA" id="ARBA00022801"/>
    </source>
</evidence>
<dbReference type="EMBL" id="CP003600">
    <property type="protein sequence ID" value="AFY91504.1"/>
    <property type="molecule type" value="Genomic_DNA"/>
</dbReference>
<evidence type="ECO:0000313" key="9">
    <source>
        <dbReference type="EMBL" id="AFY91504.1"/>
    </source>
</evidence>